<evidence type="ECO:0000256" key="1">
    <source>
        <dbReference type="SAM" id="MobiDB-lite"/>
    </source>
</evidence>
<gene>
    <name evidence="2" type="ORF">BO99DRAFT_184594</name>
</gene>
<evidence type="ECO:0000313" key="2">
    <source>
        <dbReference type="EMBL" id="PYI17901.1"/>
    </source>
</evidence>
<evidence type="ECO:0000313" key="3">
    <source>
        <dbReference type="Proteomes" id="UP000249829"/>
    </source>
</evidence>
<keyword evidence="3" id="KW-1185">Reference proteome</keyword>
<dbReference type="AlphaFoldDB" id="A0A2V5H2U3"/>
<reference evidence="2 3" key="1">
    <citation type="submission" date="2018-02" db="EMBL/GenBank/DDBJ databases">
        <title>The genomes of Aspergillus section Nigri reveals drivers in fungal speciation.</title>
        <authorList>
            <consortium name="DOE Joint Genome Institute"/>
            <person name="Vesth T.C."/>
            <person name="Nybo J."/>
            <person name="Theobald S."/>
            <person name="Brandl J."/>
            <person name="Frisvad J.C."/>
            <person name="Nielsen K.F."/>
            <person name="Lyhne E.K."/>
            <person name="Kogle M.E."/>
            <person name="Kuo A."/>
            <person name="Riley R."/>
            <person name="Clum A."/>
            <person name="Nolan M."/>
            <person name="Lipzen A."/>
            <person name="Salamov A."/>
            <person name="Henrissat B."/>
            <person name="Wiebenga A."/>
            <person name="De vries R.P."/>
            <person name="Grigoriev I.V."/>
            <person name="Mortensen U.H."/>
            <person name="Andersen M.R."/>
            <person name="Baker S.E."/>
        </authorList>
    </citation>
    <scope>NUCLEOTIDE SEQUENCE [LARGE SCALE GENOMIC DNA]</scope>
    <source>
        <strain evidence="2 3">CBS 115571</strain>
    </source>
</reference>
<dbReference type="Proteomes" id="UP000249829">
    <property type="component" value="Unassembled WGS sequence"/>
</dbReference>
<dbReference type="EMBL" id="KZ825150">
    <property type="protein sequence ID" value="PYI17901.1"/>
    <property type="molecule type" value="Genomic_DNA"/>
</dbReference>
<organism evidence="2 3">
    <name type="scientific">Aspergillus violaceofuscus (strain CBS 115571)</name>
    <dbReference type="NCBI Taxonomy" id="1450538"/>
    <lineage>
        <taxon>Eukaryota</taxon>
        <taxon>Fungi</taxon>
        <taxon>Dikarya</taxon>
        <taxon>Ascomycota</taxon>
        <taxon>Pezizomycotina</taxon>
        <taxon>Eurotiomycetes</taxon>
        <taxon>Eurotiomycetidae</taxon>
        <taxon>Eurotiales</taxon>
        <taxon>Aspergillaceae</taxon>
        <taxon>Aspergillus</taxon>
    </lineage>
</organism>
<name>A0A2V5H2U3_ASPV1</name>
<sequence>MRALSEDEPEFTSSISHSRCTLDQPSALGDVLSRIYEPSQPLSTKAKLSQSFPERGECESPVTIHRFVATSQTSQKQLPASLRTSNQTPESASPSTIEYRTQPLNDFAVELRRNGARRCQRSARPRPRPRCGCSLLQVGSGRLCPK</sequence>
<feature type="region of interest" description="Disordered" evidence="1">
    <location>
        <begin position="69"/>
        <end position="101"/>
    </location>
</feature>
<protein>
    <submittedName>
        <fullName evidence="2">Uncharacterized protein</fullName>
    </submittedName>
</protein>
<proteinExistence type="predicted"/>
<accession>A0A2V5H2U3</accession>